<dbReference type="EMBL" id="JAQQXQ010000008">
    <property type="protein sequence ID" value="MDC8755254.1"/>
    <property type="molecule type" value="Genomic_DNA"/>
</dbReference>
<evidence type="ECO:0000256" key="1">
    <source>
        <dbReference type="SAM" id="SignalP"/>
    </source>
</evidence>
<comment type="caution">
    <text evidence="2">The sequence shown here is derived from an EMBL/GenBank/DDBJ whole genome shotgun (WGS) entry which is preliminary data.</text>
</comment>
<reference evidence="2 3" key="1">
    <citation type="submission" date="2022-10" db="EMBL/GenBank/DDBJ databases">
        <title>Erythrobacter sp. sf7 Genome sequencing.</title>
        <authorList>
            <person name="Park S."/>
        </authorList>
    </citation>
    <scope>NUCLEOTIDE SEQUENCE [LARGE SCALE GENOMIC DNA]</scope>
    <source>
        <strain evidence="3">sf7</strain>
    </source>
</reference>
<dbReference type="PROSITE" id="PS51257">
    <property type="entry name" value="PROKAR_LIPOPROTEIN"/>
    <property type="match status" value="1"/>
</dbReference>
<keyword evidence="1" id="KW-0732">Signal</keyword>
<sequence length="142" mass="14616">MIRTPAALAALMLAGACTPAKTDGVDPEGKAFDAVAPGEVINLTGTEPFWNVTIIGQTARYSNPDHPEGFDFAVTRFAGNGGMGFSGTLFDQPFTATLTPGICSDGMSDRSFPFVATIALGGETLEGCGYTDSQPFTGGEAP</sequence>
<dbReference type="RefSeq" id="WP_273678465.1">
    <property type="nucleotide sequence ID" value="NZ_JAQQXQ010000008.1"/>
</dbReference>
<keyword evidence="3" id="KW-1185">Reference proteome</keyword>
<organism evidence="2 3">
    <name type="scientific">Erythrobacter fulvus</name>
    <dbReference type="NCBI Taxonomy" id="2987523"/>
    <lineage>
        <taxon>Bacteria</taxon>
        <taxon>Pseudomonadati</taxon>
        <taxon>Pseudomonadota</taxon>
        <taxon>Alphaproteobacteria</taxon>
        <taxon>Sphingomonadales</taxon>
        <taxon>Erythrobacteraceae</taxon>
        <taxon>Erythrobacter/Porphyrobacter group</taxon>
        <taxon>Erythrobacter</taxon>
    </lineage>
</organism>
<evidence type="ECO:0008006" key="4">
    <source>
        <dbReference type="Google" id="ProtNLM"/>
    </source>
</evidence>
<feature type="signal peptide" evidence="1">
    <location>
        <begin position="1"/>
        <end position="22"/>
    </location>
</feature>
<evidence type="ECO:0000313" key="3">
    <source>
        <dbReference type="Proteomes" id="UP001216558"/>
    </source>
</evidence>
<gene>
    <name evidence="2" type="ORF">OIK40_11450</name>
</gene>
<feature type="chain" id="PRO_5046475521" description="Lipoprotein" evidence="1">
    <location>
        <begin position="23"/>
        <end position="142"/>
    </location>
</feature>
<proteinExistence type="predicted"/>
<evidence type="ECO:0000313" key="2">
    <source>
        <dbReference type="EMBL" id="MDC8755254.1"/>
    </source>
</evidence>
<protein>
    <recommendedName>
        <fullName evidence="4">Lipoprotein</fullName>
    </recommendedName>
</protein>
<name>A0ABT5JRM6_9SPHN</name>
<dbReference type="Proteomes" id="UP001216558">
    <property type="component" value="Unassembled WGS sequence"/>
</dbReference>
<accession>A0ABT5JRM6</accession>